<sequence length="111" mass="12189">MAVDLTSLYWFRHDGKGESGFSGGRAGTLWAEIAVKDCGAGVRWSKLLQEIQSHNHGDFLLGRMVKVKAQGKWCKVVKGMGDGEGVKEKKTDGSVARENKTRSPLKIEGFH</sequence>
<evidence type="ECO:0000256" key="1">
    <source>
        <dbReference type="SAM" id="MobiDB-lite"/>
    </source>
</evidence>
<protein>
    <submittedName>
        <fullName evidence="2">Uncharacterized protein</fullName>
    </submittedName>
</protein>
<reference evidence="3" key="2">
    <citation type="submission" date="2019-10" db="EMBL/GenBank/DDBJ databases">
        <title>A de novo genome assembly of a pear dwarfing rootstock.</title>
        <authorList>
            <person name="Wang F."/>
            <person name="Wang J."/>
            <person name="Li S."/>
            <person name="Zhang Y."/>
            <person name="Fang M."/>
            <person name="Ma L."/>
            <person name="Zhao Y."/>
            <person name="Jiang S."/>
        </authorList>
    </citation>
    <scope>NUCLEOTIDE SEQUENCE [LARGE SCALE GENOMIC DNA]</scope>
</reference>
<accession>A0A5N5GHM2</accession>
<proteinExistence type="predicted"/>
<feature type="compositionally biased region" description="Basic and acidic residues" evidence="1">
    <location>
        <begin position="84"/>
        <end position="101"/>
    </location>
</feature>
<gene>
    <name evidence="2" type="ORF">D8674_035186</name>
</gene>
<feature type="region of interest" description="Disordered" evidence="1">
    <location>
        <begin position="84"/>
        <end position="111"/>
    </location>
</feature>
<dbReference type="Proteomes" id="UP000327157">
    <property type="component" value="Chromosome 9"/>
</dbReference>
<reference evidence="2 3" key="3">
    <citation type="submission" date="2019-11" db="EMBL/GenBank/DDBJ databases">
        <title>A de novo genome assembly of a pear dwarfing rootstock.</title>
        <authorList>
            <person name="Wang F."/>
            <person name="Wang J."/>
            <person name="Li S."/>
            <person name="Zhang Y."/>
            <person name="Fang M."/>
            <person name="Ma L."/>
            <person name="Zhao Y."/>
            <person name="Jiang S."/>
        </authorList>
    </citation>
    <scope>NUCLEOTIDE SEQUENCE [LARGE SCALE GENOMIC DNA]</scope>
    <source>
        <strain evidence="2">S2</strain>
        <tissue evidence="2">Leaf</tissue>
    </source>
</reference>
<reference evidence="2 3" key="1">
    <citation type="submission" date="2019-09" db="EMBL/GenBank/DDBJ databases">
        <authorList>
            <person name="Ou C."/>
        </authorList>
    </citation>
    <scope>NUCLEOTIDE SEQUENCE [LARGE SCALE GENOMIC DNA]</scope>
    <source>
        <strain evidence="2">S2</strain>
        <tissue evidence="2">Leaf</tissue>
    </source>
</reference>
<evidence type="ECO:0000313" key="3">
    <source>
        <dbReference type="Proteomes" id="UP000327157"/>
    </source>
</evidence>
<name>A0A5N5GHM2_9ROSA</name>
<keyword evidence="3" id="KW-1185">Reference proteome</keyword>
<organism evidence="2 3">
    <name type="scientific">Pyrus ussuriensis x Pyrus communis</name>
    <dbReference type="NCBI Taxonomy" id="2448454"/>
    <lineage>
        <taxon>Eukaryota</taxon>
        <taxon>Viridiplantae</taxon>
        <taxon>Streptophyta</taxon>
        <taxon>Embryophyta</taxon>
        <taxon>Tracheophyta</taxon>
        <taxon>Spermatophyta</taxon>
        <taxon>Magnoliopsida</taxon>
        <taxon>eudicotyledons</taxon>
        <taxon>Gunneridae</taxon>
        <taxon>Pentapetalae</taxon>
        <taxon>rosids</taxon>
        <taxon>fabids</taxon>
        <taxon>Rosales</taxon>
        <taxon>Rosaceae</taxon>
        <taxon>Amygdaloideae</taxon>
        <taxon>Maleae</taxon>
        <taxon>Pyrus</taxon>
    </lineage>
</organism>
<evidence type="ECO:0000313" key="2">
    <source>
        <dbReference type="EMBL" id="KAB2612870.1"/>
    </source>
</evidence>
<dbReference type="AlphaFoldDB" id="A0A5N5GHM2"/>
<comment type="caution">
    <text evidence="2">The sequence shown here is derived from an EMBL/GenBank/DDBJ whole genome shotgun (WGS) entry which is preliminary data.</text>
</comment>
<dbReference type="EMBL" id="SMOL01000458">
    <property type="protein sequence ID" value="KAB2612870.1"/>
    <property type="molecule type" value="Genomic_DNA"/>
</dbReference>